<dbReference type="InterPro" id="IPR000415">
    <property type="entry name" value="Nitroreductase-like"/>
</dbReference>
<organism evidence="1">
    <name type="scientific">Chlorobium phaeobacteroides (strain BS1)</name>
    <dbReference type="NCBI Taxonomy" id="331678"/>
    <lineage>
        <taxon>Bacteria</taxon>
        <taxon>Pseudomonadati</taxon>
        <taxon>Chlorobiota</taxon>
        <taxon>Chlorobiia</taxon>
        <taxon>Chlorobiales</taxon>
        <taxon>Chlorobiaceae</taxon>
        <taxon>Chlorobium/Pelodictyon group</taxon>
        <taxon>Chlorobium</taxon>
    </lineage>
</organism>
<dbReference type="STRING" id="331678.Cphamn1_2392"/>
<dbReference type="Gene3D" id="3.40.109.10">
    <property type="entry name" value="NADH Oxidase"/>
    <property type="match status" value="1"/>
</dbReference>
<dbReference type="AlphaFoldDB" id="B3EPQ0"/>
<dbReference type="PROSITE" id="PS51257">
    <property type="entry name" value="PROKAR_LIPOPROTEIN"/>
    <property type="match status" value="1"/>
</dbReference>
<sequence>MSLSRRKFLIRSVQCIVACGILPGLSACDGPGRLQESKGRGYDDLVSRIGRERADIIWYASFAPSSHNVQPWTVTIKSPDKWIIGSAEDRWLNEIDPKNREMLLSIGAFIENMVTAARAYGFQVKTRVLARNPFDPELLSLELQNDERAEYPLQRMIERRTMRTGFKNEDIDPEDFSFLVGGEEGFSYFPPLSTQAAWLDEATIAATSQQVERENVQEELARWIRWSDADARKFRNGLTPEAMDITGLAGWYVRNFYGSDDVLAKDFRKATVERVKKQVAESAGWIIVTAEKSGLTALIETGRRFERMFLRAKDRSIGIHPMSQILEEKNFAEKAAAMLMLEKQPQLLLRVGYMRDYPSPVSLRMPLDDFTRVSIFPSMSVRTE</sequence>
<dbReference type="OrthoDB" id="5149792at2"/>
<dbReference type="KEGG" id="cpb:Cphamn1_2392"/>
<evidence type="ECO:0008006" key="2">
    <source>
        <dbReference type="Google" id="ProtNLM"/>
    </source>
</evidence>
<dbReference type="EMBL" id="CP001101">
    <property type="protein sequence ID" value="ACE05290.1"/>
    <property type="molecule type" value="Genomic_DNA"/>
</dbReference>
<reference evidence="1" key="1">
    <citation type="submission" date="2008-06" db="EMBL/GenBank/DDBJ databases">
        <title>Complete sequence of Chlorobium phaeobacteroides BS1.</title>
        <authorList>
            <consortium name="US DOE Joint Genome Institute"/>
            <person name="Lucas S."/>
            <person name="Copeland A."/>
            <person name="Lapidus A."/>
            <person name="Glavina del Rio T."/>
            <person name="Dalin E."/>
            <person name="Tice H."/>
            <person name="Bruce D."/>
            <person name="Goodwin L."/>
            <person name="Pitluck S."/>
            <person name="Schmutz J."/>
            <person name="Larimer F."/>
            <person name="Land M."/>
            <person name="Hauser L."/>
            <person name="Kyrpides N."/>
            <person name="Ovchinnikova G."/>
            <person name="Li T."/>
            <person name="Liu Z."/>
            <person name="Zhao F."/>
            <person name="Overmann J."/>
            <person name="Bryant D.A."/>
            <person name="Richardson P."/>
        </authorList>
    </citation>
    <scope>NUCLEOTIDE SEQUENCE [LARGE SCALE GENOMIC DNA]</scope>
    <source>
        <strain evidence="1">BS1</strain>
    </source>
</reference>
<name>B3EPQ0_CHLPB</name>
<dbReference type="NCBIfam" id="NF047509">
    <property type="entry name" value="Rv3131_FMN_oxido"/>
    <property type="match status" value="1"/>
</dbReference>
<dbReference type="eggNOG" id="COG0778">
    <property type="taxonomic scope" value="Bacteria"/>
</dbReference>
<gene>
    <name evidence="1" type="ordered locus">Cphamn1_2392</name>
</gene>
<protein>
    <recommendedName>
        <fullName evidence="2">Nitroreductase domain-containing protein</fullName>
    </recommendedName>
</protein>
<dbReference type="GO" id="GO:0016491">
    <property type="term" value="F:oxidoreductase activity"/>
    <property type="evidence" value="ECO:0007669"/>
    <property type="project" value="InterPro"/>
</dbReference>
<accession>B3EPQ0</accession>
<proteinExistence type="predicted"/>
<dbReference type="HOGENOM" id="CLU_051479_3_1_10"/>
<evidence type="ECO:0000313" key="1">
    <source>
        <dbReference type="EMBL" id="ACE05290.1"/>
    </source>
</evidence>
<dbReference type="SUPFAM" id="SSF55469">
    <property type="entry name" value="FMN-dependent nitroreductase-like"/>
    <property type="match status" value="2"/>
</dbReference>